<feature type="region of interest" description="Disordered" evidence="1">
    <location>
        <begin position="151"/>
        <end position="184"/>
    </location>
</feature>
<protein>
    <submittedName>
        <fullName evidence="2">Transcriptional regulator</fullName>
    </submittedName>
</protein>
<evidence type="ECO:0000313" key="2">
    <source>
        <dbReference type="EMBL" id="GLV60415.1"/>
    </source>
</evidence>
<sequence>MATVIPGRFTAQADQPFVVFLIGMRINKFLAFGKWVPTMLSMGPMMSSLYTHPESGFLGAENYFNARGAMLIQYWRSFEDLERFARSKEEPHLRAWQRFNKAIGSDGSVGIWHETYMVEAGKYEAVYGNMPVFGLAAATQHVPAVGRRETARRRLGGTNEPAVVTPAQPSSDMPQYVQLENKQK</sequence>
<proteinExistence type="predicted"/>
<dbReference type="InterPro" id="IPR025444">
    <property type="entry name" value="Monooxy_af470"/>
</dbReference>
<keyword evidence="3" id="KW-1185">Reference proteome</keyword>
<name>A0ABQ6G327_9CHLR</name>
<organism evidence="2 3">
    <name type="scientific">Dictyobacter halimunensis</name>
    <dbReference type="NCBI Taxonomy" id="3026934"/>
    <lineage>
        <taxon>Bacteria</taxon>
        <taxon>Bacillati</taxon>
        <taxon>Chloroflexota</taxon>
        <taxon>Ktedonobacteria</taxon>
        <taxon>Ktedonobacterales</taxon>
        <taxon>Dictyobacteraceae</taxon>
        <taxon>Dictyobacter</taxon>
    </lineage>
</organism>
<evidence type="ECO:0000313" key="3">
    <source>
        <dbReference type="Proteomes" id="UP001344906"/>
    </source>
</evidence>
<dbReference type="Proteomes" id="UP001344906">
    <property type="component" value="Unassembled WGS sequence"/>
</dbReference>
<dbReference type="EMBL" id="BSRI01000002">
    <property type="protein sequence ID" value="GLV60415.1"/>
    <property type="molecule type" value="Genomic_DNA"/>
</dbReference>
<comment type="caution">
    <text evidence="2">The sequence shown here is derived from an EMBL/GenBank/DDBJ whole genome shotgun (WGS) entry which is preliminary data.</text>
</comment>
<evidence type="ECO:0000256" key="1">
    <source>
        <dbReference type="SAM" id="MobiDB-lite"/>
    </source>
</evidence>
<reference evidence="2 3" key="1">
    <citation type="submission" date="2023-02" db="EMBL/GenBank/DDBJ databases">
        <title>Dictyobacter halimunensis sp. nov., a new member of the class Ktedonobacteria from forest soil in a geothermal area.</title>
        <authorList>
            <person name="Rachmania M.K."/>
            <person name="Ningsih F."/>
            <person name="Sakai Y."/>
            <person name="Yabe S."/>
            <person name="Yokota A."/>
            <person name="Sjamsuridzal W."/>
        </authorList>
    </citation>
    <scope>NUCLEOTIDE SEQUENCE [LARGE SCALE GENOMIC DNA]</scope>
    <source>
        <strain evidence="2 3">S3.2.2.5</strain>
    </source>
</reference>
<dbReference type="Pfam" id="PF13826">
    <property type="entry name" value="Monooxy_af470-like"/>
    <property type="match status" value="1"/>
</dbReference>
<dbReference type="RefSeq" id="WP_338257480.1">
    <property type="nucleotide sequence ID" value="NZ_BSRI01000002.1"/>
</dbReference>
<accession>A0ABQ6G327</accession>
<gene>
    <name evidence="2" type="ORF">KDH_72340</name>
</gene>